<evidence type="ECO:0000259" key="5">
    <source>
        <dbReference type="SMART" id="SM00062"/>
    </source>
</evidence>
<dbReference type="EMBL" id="PGVE01000042">
    <property type="protein sequence ID" value="PLS04818.1"/>
    <property type="molecule type" value="Genomic_DNA"/>
</dbReference>
<keyword evidence="7" id="KW-1185">Reference proteome</keyword>
<dbReference type="Proteomes" id="UP000234950">
    <property type="component" value="Unassembled WGS sequence"/>
</dbReference>
<keyword evidence="3" id="KW-0449">Lipoprotein</keyword>
<keyword evidence="2" id="KW-0564">Palmitate</keyword>
<gene>
    <name evidence="6" type="ORF">CVD27_11240</name>
</gene>
<evidence type="ECO:0000313" key="6">
    <source>
        <dbReference type="EMBL" id="PLS04818.1"/>
    </source>
</evidence>
<dbReference type="SMART" id="SM00062">
    <property type="entry name" value="PBPb"/>
    <property type="match status" value="1"/>
</dbReference>
<dbReference type="PANTHER" id="PTHR35936">
    <property type="entry name" value="MEMBRANE-BOUND LYTIC MUREIN TRANSGLYCOSYLASE F"/>
    <property type="match status" value="1"/>
</dbReference>
<name>A0A2N5HH17_9BACI</name>
<evidence type="ECO:0000256" key="3">
    <source>
        <dbReference type="ARBA" id="ARBA00023288"/>
    </source>
</evidence>
<dbReference type="Pfam" id="PF00497">
    <property type="entry name" value="SBP_bac_3"/>
    <property type="match status" value="1"/>
</dbReference>
<keyword evidence="1 4" id="KW-0732">Signal</keyword>
<dbReference type="Gene3D" id="3.40.190.10">
    <property type="entry name" value="Periplasmic binding protein-like II"/>
    <property type="match status" value="2"/>
</dbReference>
<feature type="domain" description="Solute-binding protein family 3/N-terminal" evidence="5">
    <location>
        <begin position="44"/>
        <end position="280"/>
    </location>
</feature>
<reference evidence="6 7" key="1">
    <citation type="submission" date="2017-11" db="EMBL/GenBank/DDBJ databases">
        <title>Comparitive Functional Genomics of Dry Heat Resistant strains isolated from the Viking Spacecraft.</title>
        <authorList>
            <person name="Seuylemezian A."/>
            <person name="Cooper K."/>
            <person name="Vaishampayan P."/>
        </authorList>
    </citation>
    <scope>NUCLEOTIDE SEQUENCE [LARGE SCALE GENOMIC DNA]</scope>
    <source>
        <strain evidence="6 7">V32-6</strain>
    </source>
</reference>
<evidence type="ECO:0000256" key="2">
    <source>
        <dbReference type="ARBA" id="ARBA00023139"/>
    </source>
</evidence>
<feature type="chain" id="PRO_5038464006" evidence="4">
    <location>
        <begin position="24"/>
        <end position="290"/>
    </location>
</feature>
<dbReference type="PROSITE" id="PS51257">
    <property type="entry name" value="PROKAR_LIPOPROTEIN"/>
    <property type="match status" value="1"/>
</dbReference>
<sequence>MKMNKFFKIAVTGIALATFIAGCGSTATTGAKSEAGAAKKEVRKVKVAFDQGGKPIGYLDEKGNPTGYEIEVMKLVDKALPEYEFEYVPTSSEDLLVGVQQGKYQVGVKNAWFTEERTKSYIFPKEFLGLSGVGILLKKKNENIKDLSDFAKAKLSLAPIAASNAQYTIVDEYNQANPDNKVKLKAGDAFSVDVVQWVNEGRVDGGIYLGATYEKQVLAKDGPYHNLANDLVYNEFAVVKTWPLFNKKEQEFADAYDQAIKKIKEEKKTNKLMVKFYNTDLFKLLDTVKR</sequence>
<evidence type="ECO:0000256" key="4">
    <source>
        <dbReference type="SAM" id="SignalP"/>
    </source>
</evidence>
<dbReference type="InterPro" id="IPR001638">
    <property type="entry name" value="Solute-binding_3/MltF_N"/>
</dbReference>
<evidence type="ECO:0000313" key="7">
    <source>
        <dbReference type="Proteomes" id="UP000234950"/>
    </source>
</evidence>
<protein>
    <submittedName>
        <fullName evidence="6">Amino acid ABC transporter substrate-binding protein</fullName>
    </submittedName>
</protein>
<organism evidence="6 7">
    <name type="scientific">Neobacillus cucumis</name>
    <dbReference type="NCBI Taxonomy" id="1740721"/>
    <lineage>
        <taxon>Bacteria</taxon>
        <taxon>Bacillati</taxon>
        <taxon>Bacillota</taxon>
        <taxon>Bacilli</taxon>
        <taxon>Bacillales</taxon>
        <taxon>Bacillaceae</taxon>
        <taxon>Neobacillus</taxon>
    </lineage>
</organism>
<dbReference type="RefSeq" id="WP_101647996.1">
    <property type="nucleotide sequence ID" value="NZ_PGVE01000042.1"/>
</dbReference>
<proteinExistence type="predicted"/>
<dbReference type="SUPFAM" id="SSF53850">
    <property type="entry name" value="Periplasmic binding protein-like II"/>
    <property type="match status" value="1"/>
</dbReference>
<dbReference type="AlphaFoldDB" id="A0A2N5HH17"/>
<comment type="caution">
    <text evidence="6">The sequence shown here is derived from an EMBL/GenBank/DDBJ whole genome shotgun (WGS) entry which is preliminary data.</text>
</comment>
<dbReference type="OrthoDB" id="8613538at2"/>
<feature type="signal peptide" evidence="4">
    <location>
        <begin position="1"/>
        <end position="23"/>
    </location>
</feature>
<evidence type="ECO:0000256" key="1">
    <source>
        <dbReference type="ARBA" id="ARBA00022729"/>
    </source>
</evidence>
<accession>A0A2N5HH17</accession>
<dbReference type="PANTHER" id="PTHR35936:SF18">
    <property type="entry name" value="L-CYSTINE-BINDING PROTEIN TCYJ"/>
    <property type="match status" value="1"/>
</dbReference>